<keyword evidence="3" id="KW-1185">Reference proteome</keyword>
<sequence>MLFGQPQSAPDFSRPPSEWVQPDPTQLRGLHITRPVWSDLSNAQQHTLAGLKEIWPYISSAEKRRWLALAREVAQLDPAQASQVMANIGIWANMSESDRQAVRQLLSGVDAQQLASISQAWQAYSALDAQQRRALLQKNRYTSQTSARTSRKKTRVTIRAAAQVRPGLSNLPKIPLEPVRYADLRKAVKGASPASGAAAAPAVRHVQEAEVVTTSPGSPAQPRTSPRVTYWHGIPITPPADPPVYQN</sequence>
<feature type="region of interest" description="Disordered" evidence="1">
    <location>
        <begin position="212"/>
        <end position="247"/>
    </location>
</feature>
<accession>A0A0U1Q063</accession>
<proteinExistence type="predicted"/>
<feature type="region of interest" description="Disordered" evidence="1">
    <location>
        <begin position="1"/>
        <end position="24"/>
    </location>
</feature>
<protein>
    <recommendedName>
        <fullName evidence="4">DUF3106 domain-containing protein</fullName>
    </recommendedName>
</protein>
<feature type="compositionally biased region" description="Polar residues" evidence="1">
    <location>
        <begin position="212"/>
        <end position="227"/>
    </location>
</feature>
<dbReference type="InterPro" id="IPR021455">
    <property type="entry name" value="DUF3106"/>
</dbReference>
<feature type="compositionally biased region" description="Pro residues" evidence="1">
    <location>
        <begin position="236"/>
        <end position="247"/>
    </location>
</feature>
<organism evidence="2 3">
    <name type="scientific">Lampropedia cohaerens</name>
    <dbReference type="NCBI Taxonomy" id="1610491"/>
    <lineage>
        <taxon>Bacteria</taxon>
        <taxon>Pseudomonadati</taxon>
        <taxon>Pseudomonadota</taxon>
        <taxon>Betaproteobacteria</taxon>
        <taxon>Burkholderiales</taxon>
        <taxon>Comamonadaceae</taxon>
        <taxon>Lampropedia</taxon>
    </lineage>
</organism>
<dbReference type="Pfam" id="PF11304">
    <property type="entry name" value="DUF3106"/>
    <property type="match status" value="1"/>
</dbReference>
<dbReference type="Proteomes" id="UP000050580">
    <property type="component" value="Unassembled WGS sequence"/>
</dbReference>
<evidence type="ECO:0000256" key="1">
    <source>
        <dbReference type="SAM" id="MobiDB-lite"/>
    </source>
</evidence>
<name>A0A0U1Q063_9BURK</name>
<dbReference type="EMBL" id="LBNQ01000022">
    <property type="protein sequence ID" value="KKW68148.1"/>
    <property type="molecule type" value="Genomic_DNA"/>
</dbReference>
<feature type="compositionally biased region" description="Polar residues" evidence="1">
    <location>
        <begin position="1"/>
        <end position="10"/>
    </location>
</feature>
<evidence type="ECO:0008006" key="4">
    <source>
        <dbReference type="Google" id="ProtNLM"/>
    </source>
</evidence>
<evidence type="ECO:0000313" key="2">
    <source>
        <dbReference type="EMBL" id="KKW68148.1"/>
    </source>
</evidence>
<evidence type="ECO:0000313" key="3">
    <source>
        <dbReference type="Proteomes" id="UP000050580"/>
    </source>
</evidence>
<comment type="caution">
    <text evidence="2">The sequence shown here is derived from an EMBL/GenBank/DDBJ whole genome shotgun (WGS) entry which is preliminary data.</text>
</comment>
<gene>
    <name evidence="2" type="ORF">AAV94_06690</name>
</gene>
<dbReference type="STRING" id="1610491.AAV94_06690"/>
<reference evidence="2 3" key="1">
    <citation type="submission" date="2015-05" db="EMBL/GenBank/DDBJ databases">
        <title>Draft genome sequence of Lampropedia sp. CT6, isolated from the microbial mat of a hot water spring, located at Manikaran, India.</title>
        <authorList>
            <person name="Tripathi C."/>
            <person name="Rani P."/>
            <person name="Mahato N.K."/>
            <person name="Lal R."/>
        </authorList>
    </citation>
    <scope>NUCLEOTIDE SEQUENCE [LARGE SCALE GENOMIC DNA]</scope>
    <source>
        <strain evidence="2 3">CT6</strain>
    </source>
</reference>
<dbReference type="AlphaFoldDB" id="A0A0U1Q063"/>